<evidence type="ECO:0000259" key="2">
    <source>
        <dbReference type="Pfam" id="PF13628"/>
    </source>
</evidence>
<dbReference type="Proteomes" id="UP000297890">
    <property type="component" value="Unassembled WGS sequence"/>
</dbReference>
<dbReference type="RefSeq" id="WP_135280723.1">
    <property type="nucleotide sequence ID" value="NZ_SRIO01000002.1"/>
</dbReference>
<evidence type="ECO:0000256" key="1">
    <source>
        <dbReference type="SAM" id="SignalP"/>
    </source>
</evidence>
<proteinExistence type="predicted"/>
<sequence length="177" mass="20745">MTKYISKYLLLLIVGFGIALTVQASENGDAQDASERFIKNVSMSSLFEIEAAEVVFDRSKNPEVIRIAERMIRDHKASSEELKNILIKEKLRFRFSMTLDEEHADKIRELKKASEDKFDKTYLTMQEDAHEDTIDEFERFLDAKDTHPELRKFAERNLPIIKQHHQKIDNAERMRAN</sequence>
<protein>
    <submittedName>
        <fullName evidence="3">DUF4142 domain-containing protein</fullName>
    </submittedName>
</protein>
<feature type="domain" description="DUF4142" evidence="2">
    <location>
        <begin position="34"/>
        <end position="169"/>
    </location>
</feature>
<feature type="signal peptide" evidence="1">
    <location>
        <begin position="1"/>
        <end position="24"/>
    </location>
</feature>
<evidence type="ECO:0000313" key="3">
    <source>
        <dbReference type="EMBL" id="TFZ83796.1"/>
    </source>
</evidence>
<gene>
    <name evidence="3" type="ORF">E4680_02100</name>
</gene>
<dbReference type="PANTHER" id="PTHR38593">
    <property type="entry name" value="BLR2558 PROTEIN"/>
    <property type="match status" value="1"/>
</dbReference>
<dbReference type="PANTHER" id="PTHR38593:SF1">
    <property type="entry name" value="BLR2558 PROTEIN"/>
    <property type="match status" value="1"/>
</dbReference>
<name>A0A4Z0FBB9_9GAMM</name>
<organism evidence="3 4">
    <name type="scientific">Candidatus Macondimonas diazotrophica</name>
    <dbReference type="NCBI Taxonomy" id="2305248"/>
    <lineage>
        <taxon>Bacteria</taxon>
        <taxon>Pseudomonadati</taxon>
        <taxon>Pseudomonadota</taxon>
        <taxon>Gammaproteobacteria</taxon>
        <taxon>Chromatiales</taxon>
        <taxon>Ectothiorhodospiraceae</taxon>
        <taxon>Candidatus Macondimonas</taxon>
    </lineage>
</organism>
<dbReference type="OrthoDB" id="118677at2"/>
<dbReference type="AlphaFoldDB" id="A0A4Z0FBB9"/>
<accession>A0A4Z0FBB9</accession>
<evidence type="ECO:0000313" key="4">
    <source>
        <dbReference type="Proteomes" id="UP000297890"/>
    </source>
</evidence>
<reference evidence="3 4" key="1">
    <citation type="journal article" date="2019" name="ISME J.">
        <title>Candidatus Macondimonas diazotrophica, a novel gammaproteobacterial genus dominating crude-oil-contaminated coastal sediments.</title>
        <authorList>
            <person name="Karthikeyan S."/>
            <person name="Konstantinidis K."/>
        </authorList>
    </citation>
    <scope>NUCLEOTIDE SEQUENCE [LARGE SCALE GENOMIC DNA]</scope>
    <source>
        <strain evidence="3 4">KTK01</strain>
    </source>
</reference>
<keyword evidence="1" id="KW-0732">Signal</keyword>
<dbReference type="Gene3D" id="1.20.1260.10">
    <property type="match status" value="1"/>
</dbReference>
<feature type="chain" id="PRO_5021429128" evidence="1">
    <location>
        <begin position="25"/>
        <end position="177"/>
    </location>
</feature>
<dbReference type="InterPro" id="IPR025419">
    <property type="entry name" value="DUF4142"/>
</dbReference>
<dbReference type="Pfam" id="PF13628">
    <property type="entry name" value="DUF4142"/>
    <property type="match status" value="1"/>
</dbReference>
<keyword evidence="4" id="KW-1185">Reference proteome</keyword>
<comment type="caution">
    <text evidence="3">The sequence shown here is derived from an EMBL/GenBank/DDBJ whole genome shotgun (WGS) entry which is preliminary data.</text>
</comment>
<dbReference type="EMBL" id="SRIO01000002">
    <property type="protein sequence ID" value="TFZ83796.1"/>
    <property type="molecule type" value="Genomic_DNA"/>
</dbReference>
<dbReference type="InterPro" id="IPR012347">
    <property type="entry name" value="Ferritin-like"/>
</dbReference>